<dbReference type="PANTHER" id="PTHR21496:SF0">
    <property type="entry name" value="RIESKE DOMAIN-CONTAINING PROTEIN"/>
    <property type="match status" value="1"/>
</dbReference>
<evidence type="ECO:0000313" key="10">
    <source>
        <dbReference type="Proteomes" id="UP000178759"/>
    </source>
</evidence>
<keyword evidence="1" id="KW-0001">2Fe-2S</keyword>
<dbReference type="Gene3D" id="2.102.10.10">
    <property type="entry name" value="Rieske [2Fe-2S] iron-sulphur domain"/>
    <property type="match status" value="1"/>
</dbReference>
<dbReference type="GO" id="GO:0046872">
    <property type="term" value="F:metal ion binding"/>
    <property type="evidence" value="ECO:0007669"/>
    <property type="project" value="UniProtKB-KW"/>
</dbReference>
<evidence type="ECO:0000256" key="6">
    <source>
        <dbReference type="ARBA" id="ARBA00034078"/>
    </source>
</evidence>
<dbReference type="AlphaFoldDB" id="A0A1F6AJA7"/>
<sequence>MDDFVKVATVAEIPVGRMKTVMVGGKRVAVANVDGEFFAIDDVCSHEECSLGSEGYLDGNVVICGCHGSNFDVTTGKVLSLPAPTDVTSYQTKVENGNIFVKL</sequence>
<comment type="cofactor">
    <cofactor evidence="6">
        <name>[2Fe-2S] cluster</name>
        <dbReference type="ChEBI" id="CHEBI:190135"/>
    </cofactor>
</comment>
<feature type="domain" description="Rieske" evidence="8">
    <location>
        <begin position="5"/>
        <end position="101"/>
    </location>
</feature>
<dbReference type="CDD" id="cd03528">
    <property type="entry name" value="Rieske_RO_ferredoxin"/>
    <property type="match status" value="1"/>
</dbReference>
<dbReference type="InterPro" id="IPR017941">
    <property type="entry name" value="Rieske_2Fe-2S"/>
</dbReference>
<evidence type="ECO:0000256" key="7">
    <source>
        <dbReference type="ARBA" id="ARBA00038001"/>
    </source>
</evidence>
<dbReference type="PANTHER" id="PTHR21496">
    <property type="entry name" value="FERREDOXIN-RELATED"/>
    <property type="match status" value="1"/>
</dbReference>
<evidence type="ECO:0000256" key="1">
    <source>
        <dbReference type="ARBA" id="ARBA00022714"/>
    </source>
</evidence>
<reference evidence="9 10" key="1">
    <citation type="journal article" date="2016" name="Nat. Commun.">
        <title>Thousands of microbial genomes shed light on interconnected biogeochemical processes in an aquifer system.</title>
        <authorList>
            <person name="Anantharaman K."/>
            <person name="Brown C.T."/>
            <person name="Hug L.A."/>
            <person name="Sharon I."/>
            <person name="Castelle C.J."/>
            <person name="Probst A.J."/>
            <person name="Thomas B.C."/>
            <person name="Singh A."/>
            <person name="Wilkins M.J."/>
            <person name="Karaoz U."/>
            <person name="Brodie E.L."/>
            <person name="Williams K.H."/>
            <person name="Hubbard S.S."/>
            <person name="Banfield J.F."/>
        </authorList>
    </citation>
    <scope>NUCLEOTIDE SEQUENCE [LARGE SCALE GENOMIC DNA]</scope>
</reference>
<evidence type="ECO:0000256" key="5">
    <source>
        <dbReference type="ARBA" id="ARBA00023157"/>
    </source>
</evidence>
<evidence type="ECO:0000259" key="8">
    <source>
        <dbReference type="PROSITE" id="PS51296"/>
    </source>
</evidence>
<dbReference type="PRINTS" id="PR00162">
    <property type="entry name" value="RIESKE"/>
</dbReference>
<keyword evidence="5" id="KW-1015">Disulfide bond</keyword>
<comment type="similarity">
    <text evidence="7">Belongs to the bacterial ring-hydroxylating dioxygenase ferredoxin component family.</text>
</comment>
<keyword evidence="3" id="KW-0408">Iron</keyword>
<dbReference type="Proteomes" id="UP000178759">
    <property type="component" value="Unassembled WGS sequence"/>
</dbReference>
<gene>
    <name evidence="9" type="ORF">A3A79_04195</name>
</gene>
<dbReference type="Pfam" id="PF00355">
    <property type="entry name" value="Rieske"/>
    <property type="match status" value="1"/>
</dbReference>
<evidence type="ECO:0000313" key="9">
    <source>
        <dbReference type="EMBL" id="OGG24357.1"/>
    </source>
</evidence>
<dbReference type="GO" id="GO:0016020">
    <property type="term" value="C:membrane"/>
    <property type="evidence" value="ECO:0007669"/>
    <property type="project" value="InterPro"/>
</dbReference>
<dbReference type="EMBL" id="MFJV01000001">
    <property type="protein sequence ID" value="OGG24357.1"/>
    <property type="molecule type" value="Genomic_DNA"/>
</dbReference>
<comment type="caution">
    <text evidence="9">The sequence shown here is derived from an EMBL/GenBank/DDBJ whole genome shotgun (WGS) entry which is preliminary data.</text>
</comment>
<keyword evidence="4" id="KW-0411">Iron-sulfur</keyword>
<dbReference type="InterPro" id="IPR005805">
    <property type="entry name" value="Rieske_Fe-S_prot_C"/>
</dbReference>
<dbReference type="PROSITE" id="PS51296">
    <property type="entry name" value="RIESKE"/>
    <property type="match status" value="1"/>
</dbReference>
<evidence type="ECO:0000256" key="4">
    <source>
        <dbReference type="ARBA" id="ARBA00023014"/>
    </source>
</evidence>
<dbReference type="SUPFAM" id="SSF50022">
    <property type="entry name" value="ISP domain"/>
    <property type="match status" value="1"/>
</dbReference>
<name>A0A1F6AJA7_9BACT</name>
<organism evidence="9 10">
    <name type="scientific">Candidatus Gottesmanbacteria bacterium RIFCSPLOWO2_01_FULL_43_11b</name>
    <dbReference type="NCBI Taxonomy" id="1798392"/>
    <lineage>
        <taxon>Bacteria</taxon>
        <taxon>Candidatus Gottesmaniibacteriota</taxon>
    </lineage>
</organism>
<dbReference type="InterPro" id="IPR036922">
    <property type="entry name" value="Rieske_2Fe-2S_sf"/>
</dbReference>
<accession>A0A1F6AJA7</accession>
<evidence type="ECO:0000256" key="2">
    <source>
        <dbReference type="ARBA" id="ARBA00022723"/>
    </source>
</evidence>
<proteinExistence type="inferred from homology"/>
<evidence type="ECO:0000256" key="3">
    <source>
        <dbReference type="ARBA" id="ARBA00023004"/>
    </source>
</evidence>
<dbReference type="GO" id="GO:0051537">
    <property type="term" value="F:2 iron, 2 sulfur cluster binding"/>
    <property type="evidence" value="ECO:0007669"/>
    <property type="project" value="UniProtKB-KW"/>
</dbReference>
<protein>
    <recommendedName>
        <fullName evidence="8">Rieske domain-containing protein</fullName>
    </recommendedName>
</protein>
<dbReference type="STRING" id="1798392.A3A79_04195"/>
<keyword evidence="2" id="KW-0479">Metal-binding</keyword>